<dbReference type="Pfam" id="PF00106">
    <property type="entry name" value="adh_short"/>
    <property type="match status" value="1"/>
</dbReference>
<evidence type="ECO:0000256" key="1">
    <source>
        <dbReference type="ARBA" id="ARBA00023002"/>
    </source>
</evidence>
<evidence type="ECO:0008006" key="4">
    <source>
        <dbReference type="Google" id="ProtNLM"/>
    </source>
</evidence>
<organism evidence="2 3">
    <name type="scientific">Mycena chlorophos</name>
    <name type="common">Agaric fungus</name>
    <name type="synonym">Agaricus chlorophos</name>
    <dbReference type="NCBI Taxonomy" id="658473"/>
    <lineage>
        <taxon>Eukaryota</taxon>
        <taxon>Fungi</taxon>
        <taxon>Dikarya</taxon>
        <taxon>Basidiomycota</taxon>
        <taxon>Agaricomycotina</taxon>
        <taxon>Agaricomycetes</taxon>
        <taxon>Agaricomycetidae</taxon>
        <taxon>Agaricales</taxon>
        <taxon>Marasmiineae</taxon>
        <taxon>Mycenaceae</taxon>
        <taxon>Mycena</taxon>
    </lineage>
</organism>
<dbReference type="PANTHER" id="PTHR47534:SF3">
    <property type="entry name" value="ALCOHOL DEHYDROGENASE-LIKE C-TERMINAL DOMAIN-CONTAINING PROTEIN"/>
    <property type="match status" value="1"/>
</dbReference>
<reference evidence="2" key="1">
    <citation type="submission" date="2014-09" db="EMBL/GenBank/DDBJ databases">
        <title>Genome sequence of the luminous mushroom Mycena chlorophos for searching fungal bioluminescence genes.</title>
        <authorList>
            <person name="Tanaka Y."/>
            <person name="Kasuga D."/>
            <person name="Oba Y."/>
            <person name="Hase S."/>
            <person name="Sato K."/>
            <person name="Oba Y."/>
            <person name="Sakakibara Y."/>
        </authorList>
    </citation>
    <scope>NUCLEOTIDE SEQUENCE</scope>
</reference>
<dbReference type="Gene3D" id="3.40.50.720">
    <property type="entry name" value="NAD(P)-binding Rossmann-like Domain"/>
    <property type="match status" value="1"/>
</dbReference>
<keyword evidence="1" id="KW-0560">Oxidoreductase</keyword>
<gene>
    <name evidence="2" type="ORF">MCHLO_05167</name>
</gene>
<dbReference type="InterPro" id="IPR052228">
    <property type="entry name" value="Sec_Metab_Biosynth_Oxidored"/>
</dbReference>
<name>A0ABQ0L985_MYCCL</name>
<evidence type="ECO:0000313" key="2">
    <source>
        <dbReference type="EMBL" id="GAT47719.1"/>
    </source>
</evidence>
<dbReference type="SUPFAM" id="SSF51735">
    <property type="entry name" value="NAD(P)-binding Rossmann-fold domains"/>
    <property type="match status" value="1"/>
</dbReference>
<sequence length="287" mass="29595">MPSLAIATASNALWKPAYIPVCVFVGGTSGIGEGIVRAVARHTAGKAHIFLVGRNAAAAQRILDALPSSEGAIREFVECHLSLVANAKKVATDVLARQGRVNLLVLTAGAISLESTITSEGLERTIAACGEDARVLSMLNAGKGKAFDASDLGLKNSFAAVKGVKDLHETGAAAATYQDLLVQGYAARHPTLTFIHSGPGLVNTPLFSVSPSAEIRALGDAVLQAAGSGAKSIEDCGEHELYAILHSPPGASRTGPDGDDIGLESIEAKEGDVETLWVHTGDTIRAI</sequence>
<dbReference type="PANTHER" id="PTHR47534">
    <property type="entry name" value="YALI0E05731P"/>
    <property type="match status" value="1"/>
</dbReference>
<accession>A0ABQ0L985</accession>
<dbReference type="Proteomes" id="UP000815677">
    <property type="component" value="Unassembled WGS sequence"/>
</dbReference>
<dbReference type="PRINTS" id="PR00081">
    <property type="entry name" value="GDHRDH"/>
</dbReference>
<dbReference type="EMBL" id="DF843908">
    <property type="protein sequence ID" value="GAT47719.1"/>
    <property type="molecule type" value="Genomic_DNA"/>
</dbReference>
<keyword evidence="3" id="KW-1185">Reference proteome</keyword>
<dbReference type="InterPro" id="IPR036291">
    <property type="entry name" value="NAD(P)-bd_dom_sf"/>
</dbReference>
<dbReference type="InterPro" id="IPR002347">
    <property type="entry name" value="SDR_fam"/>
</dbReference>
<proteinExistence type="predicted"/>
<evidence type="ECO:0000313" key="3">
    <source>
        <dbReference type="Proteomes" id="UP000815677"/>
    </source>
</evidence>
<protein>
    <recommendedName>
        <fullName evidence="4">NAD(P)-binding protein</fullName>
    </recommendedName>
</protein>